<dbReference type="Gene3D" id="3.20.20.70">
    <property type="entry name" value="Aldolase class I"/>
    <property type="match status" value="1"/>
</dbReference>
<dbReference type="AlphaFoldDB" id="A0AAU0UVV6"/>
<evidence type="ECO:0000256" key="4">
    <source>
        <dbReference type="ARBA" id="ARBA00009667"/>
    </source>
</evidence>
<dbReference type="GO" id="GO:0005737">
    <property type="term" value="C:cytoplasm"/>
    <property type="evidence" value="ECO:0007669"/>
    <property type="project" value="UniProtKB-SubCell"/>
</dbReference>
<dbReference type="KEGG" id="dbc:MFMK1_003318"/>
<sequence length="241" mass="25550">MLVIPAIDLREGRCVRLFQGKLDQETTYSHDPAEVALTWQEQGAKYLHLVDLDGAFAGEPKNMETVQRIIEAINIPVQLGGGIRTLSTVERLLKLGVDRVIFGTAAINNPDMVADACRQFGSERIVVGIDSKDGLVAVEGWATTVEKEALTLAHEIQKKGITRVVYTNTSLDGTLSGVDVKATADLAQKTGLKVIASGGVASAADIKNLKNTGVDIEGVILGKALYSGAITLPEALAEAEG</sequence>
<evidence type="ECO:0000256" key="13">
    <source>
        <dbReference type="RuleBase" id="RU003657"/>
    </source>
</evidence>
<comment type="pathway">
    <text evidence="3 12 14">Amino-acid biosynthesis; L-histidine biosynthesis; L-histidine from 5-phospho-alpha-D-ribose 1-diphosphate: step 4/9.</text>
</comment>
<dbReference type="InterPro" id="IPR023016">
    <property type="entry name" value="HisA/PriA"/>
</dbReference>
<dbReference type="InterPro" id="IPR006063">
    <property type="entry name" value="HisA_bact_arch"/>
</dbReference>
<proteinExistence type="inferred from homology"/>
<dbReference type="EC" id="5.3.1.16" evidence="5 12"/>
<keyword evidence="16" id="KW-1185">Reference proteome</keyword>
<comment type="catalytic activity">
    <reaction evidence="1 12 14">
        <text>1-(5-phospho-beta-D-ribosyl)-5-[(5-phospho-beta-D-ribosylamino)methylideneamino]imidazole-4-carboxamide = 5-[(5-phospho-1-deoxy-D-ribulos-1-ylimino)methylamino]-1-(5-phospho-beta-D-ribosyl)imidazole-4-carboxamide</text>
        <dbReference type="Rhea" id="RHEA:15469"/>
        <dbReference type="ChEBI" id="CHEBI:58435"/>
        <dbReference type="ChEBI" id="CHEBI:58525"/>
        <dbReference type="EC" id="5.3.1.16"/>
    </reaction>
</comment>
<comment type="subcellular location">
    <subcellularLocation>
        <location evidence="2 12 14">Cytoplasm</location>
    </subcellularLocation>
</comment>
<keyword evidence="10 12" id="KW-0413">Isomerase</keyword>
<dbReference type="HAMAP" id="MF_01014">
    <property type="entry name" value="HisA"/>
    <property type="match status" value="1"/>
</dbReference>
<gene>
    <name evidence="12 15" type="primary">hisA</name>
    <name evidence="15" type="ORF">MFMK1_003318</name>
</gene>
<keyword evidence="7 12" id="KW-0963">Cytoplasm</keyword>
<accession>A0AAU0UVV6</accession>
<dbReference type="CDD" id="cd04732">
    <property type="entry name" value="HisA"/>
    <property type="match status" value="1"/>
</dbReference>
<evidence type="ECO:0000256" key="11">
    <source>
        <dbReference type="ARBA" id="ARBA00030547"/>
    </source>
</evidence>
<evidence type="ECO:0000256" key="9">
    <source>
        <dbReference type="ARBA" id="ARBA00023102"/>
    </source>
</evidence>
<dbReference type="Proteomes" id="UP001329915">
    <property type="component" value="Chromosome"/>
</dbReference>
<organism evidence="15 16">
    <name type="scientific">Metallumcola ferriviriculae</name>
    <dbReference type="NCBI Taxonomy" id="3039180"/>
    <lineage>
        <taxon>Bacteria</taxon>
        <taxon>Bacillati</taxon>
        <taxon>Bacillota</taxon>
        <taxon>Clostridia</taxon>
        <taxon>Neomoorellales</taxon>
        <taxon>Desulfitibacteraceae</taxon>
        <taxon>Metallumcola</taxon>
    </lineage>
</organism>
<evidence type="ECO:0000256" key="5">
    <source>
        <dbReference type="ARBA" id="ARBA00012550"/>
    </source>
</evidence>
<evidence type="ECO:0000313" key="16">
    <source>
        <dbReference type="Proteomes" id="UP001329915"/>
    </source>
</evidence>
<dbReference type="InterPro" id="IPR013785">
    <property type="entry name" value="Aldolase_TIM"/>
</dbReference>
<dbReference type="NCBIfam" id="NF010112">
    <property type="entry name" value="PRK13585.1"/>
    <property type="match status" value="1"/>
</dbReference>
<dbReference type="FunFam" id="3.20.20.70:FF:000009">
    <property type="entry name" value="1-(5-phosphoribosyl)-5-[(5-phosphoribosylamino)methylideneamino] imidazole-4-carboxamide isomerase"/>
    <property type="match status" value="1"/>
</dbReference>
<dbReference type="GO" id="GO:0000162">
    <property type="term" value="P:L-tryptophan biosynthetic process"/>
    <property type="evidence" value="ECO:0007669"/>
    <property type="project" value="TreeGrafter"/>
</dbReference>
<evidence type="ECO:0000256" key="12">
    <source>
        <dbReference type="HAMAP-Rule" id="MF_01014"/>
    </source>
</evidence>
<dbReference type="InterPro" id="IPR006062">
    <property type="entry name" value="His_biosynth"/>
</dbReference>
<dbReference type="Pfam" id="PF00977">
    <property type="entry name" value="His_biosynth"/>
    <property type="match status" value="1"/>
</dbReference>
<dbReference type="GO" id="GO:0000105">
    <property type="term" value="P:L-histidine biosynthetic process"/>
    <property type="evidence" value="ECO:0007669"/>
    <property type="project" value="UniProtKB-UniRule"/>
</dbReference>
<dbReference type="PANTHER" id="PTHR43090:SF2">
    <property type="entry name" value="1-(5-PHOSPHORIBOSYL)-5-[(5-PHOSPHORIBOSYLAMINO)METHYLIDENEAMINO] IMIDAZOLE-4-CARBOXAMIDE ISOMERASE"/>
    <property type="match status" value="1"/>
</dbReference>
<protein>
    <recommendedName>
        <fullName evidence="6 12">1-(5-phosphoribosyl)-5-[(5-phosphoribosylamino)methylideneamino] imidazole-4-carboxamide isomerase</fullName>
        <ecNumber evidence="5 12">5.3.1.16</ecNumber>
    </recommendedName>
    <alternativeName>
        <fullName evidence="11 12">Phosphoribosylformimino-5-aminoimidazole carboxamide ribotide isomerase</fullName>
    </alternativeName>
</protein>
<evidence type="ECO:0000256" key="14">
    <source>
        <dbReference type="RuleBase" id="RU003658"/>
    </source>
</evidence>
<evidence type="ECO:0000256" key="1">
    <source>
        <dbReference type="ARBA" id="ARBA00000901"/>
    </source>
</evidence>
<dbReference type="InterPro" id="IPR044524">
    <property type="entry name" value="Isoase_HisA-like"/>
</dbReference>
<name>A0AAU0UVV6_9FIRM</name>
<dbReference type="PANTHER" id="PTHR43090">
    <property type="entry name" value="1-(5-PHOSPHORIBOSYL)-5-[(5-PHOSPHORIBOSYLAMINO)METHYLIDENEAMINO] IMIDAZOLE-4-CARBOXAMIDE ISOMERASE"/>
    <property type="match status" value="1"/>
</dbReference>
<dbReference type="InterPro" id="IPR011060">
    <property type="entry name" value="RibuloseP-bd_barrel"/>
</dbReference>
<keyword evidence="9 12" id="KW-0368">Histidine biosynthesis</keyword>
<comment type="similarity">
    <text evidence="4 12 13">Belongs to the HisA/HisF family.</text>
</comment>
<evidence type="ECO:0000256" key="2">
    <source>
        <dbReference type="ARBA" id="ARBA00004496"/>
    </source>
</evidence>
<feature type="active site" description="Proton donor" evidence="12">
    <location>
        <position position="130"/>
    </location>
</feature>
<evidence type="ECO:0000256" key="10">
    <source>
        <dbReference type="ARBA" id="ARBA00023235"/>
    </source>
</evidence>
<dbReference type="EMBL" id="CP121694">
    <property type="protein sequence ID" value="WRO23458.1"/>
    <property type="molecule type" value="Genomic_DNA"/>
</dbReference>
<evidence type="ECO:0000256" key="8">
    <source>
        <dbReference type="ARBA" id="ARBA00022605"/>
    </source>
</evidence>
<evidence type="ECO:0000313" key="15">
    <source>
        <dbReference type="EMBL" id="WRO23458.1"/>
    </source>
</evidence>
<dbReference type="SUPFAM" id="SSF51366">
    <property type="entry name" value="Ribulose-phoshate binding barrel"/>
    <property type="match status" value="1"/>
</dbReference>
<evidence type="ECO:0000256" key="3">
    <source>
        <dbReference type="ARBA" id="ARBA00005133"/>
    </source>
</evidence>
<dbReference type="GO" id="GO:0003949">
    <property type="term" value="F:1-(5-phosphoribosyl)-5-[(5-phosphoribosylamino)methylideneamino]imidazole-4-carboxamide isomerase activity"/>
    <property type="evidence" value="ECO:0007669"/>
    <property type="project" value="UniProtKB-UniRule"/>
</dbReference>
<dbReference type="RefSeq" id="WP_366922842.1">
    <property type="nucleotide sequence ID" value="NZ_CP121694.1"/>
</dbReference>
<dbReference type="NCBIfam" id="TIGR00007">
    <property type="entry name" value="1-(5-phosphoribosyl)-5-[(5-phosphoribosylamino)methylideneamino]imidazole-4-carboxamide isomerase"/>
    <property type="match status" value="1"/>
</dbReference>
<evidence type="ECO:0000256" key="6">
    <source>
        <dbReference type="ARBA" id="ARBA00018464"/>
    </source>
</evidence>
<keyword evidence="8 12" id="KW-0028">Amino-acid biosynthesis</keyword>
<evidence type="ECO:0000256" key="7">
    <source>
        <dbReference type="ARBA" id="ARBA00022490"/>
    </source>
</evidence>
<feature type="active site" description="Proton acceptor" evidence="12">
    <location>
        <position position="8"/>
    </location>
</feature>
<reference evidence="15 16" key="1">
    <citation type="submission" date="2023-04" db="EMBL/GenBank/DDBJ databases">
        <authorList>
            <person name="Hsu D."/>
        </authorList>
    </citation>
    <scope>NUCLEOTIDE SEQUENCE [LARGE SCALE GENOMIC DNA]</scope>
    <source>
        <strain evidence="15 16">MK1</strain>
    </source>
</reference>